<dbReference type="EMBL" id="JAUSRA010000001">
    <property type="protein sequence ID" value="MDP9796444.1"/>
    <property type="molecule type" value="Genomic_DNA"/>
</dbReference>
<feature type="transmembrane region" description="Helical" evidence="1">
    <location>
        <begin position="133"/>
        <end position="154"/>
    </location>
</feature>
<sequence length="309" mass="33090">MSNSPGGLLIIERLLRDRDSVWRQIIDERGLGSISLQMLASSSLSFALYGVVLGASHSWIQAVSSFVKLPLLFLATLAICLPTLYLFNLVFGARLSVMQAVTLIMVPITVTAVLTLAFAPISLFFLITSNSYSFFKLLNVAILVLTAIVGLRFLTAGMTAFNEHQLKLALVASAVERENSEEVLEPEPALVGANGASAAPLPAVPVPAGPVPAAPGPADPAYQGMLPGGWEPYHQPRRPSAADLPPGHRPASMTLLYIWIGLFGFVGTQLAWTLRPFFGSPDEPFAVFRDVNGTFYADILTTIGRLIAG</sequence>
<name>A0ABT9MYH7_9ACTN</name>
<evidence type="ECO:0000313" key="3">
    <source>
        <dbReference type="Proteomes" id="UP001240984"/>
    </source>
</evidence>
<feature type="transmembrane region" description="Helical" evidence="1">
    <location>
        <begin position="103"/>
        <end position="127"/>
    </location>
</feature>
<comment type="caution">
    <text evidence="2">The sequence shown here is derived from an EMBL/GenBank/DDBJ whole genome shotgun (WGS) entry which is preliminary data.</text>
</comment>
<evidence type="ECO:0000256" key="1">
    <source>
        <dbReference type="SAM" id="Phobius"/>
    </source>
</evidence>
<organism evidence="2 3">
    <name type="scientific">Catenuloplanes nepalensis</name>
    <dbReference type="NCBI Taxonomy" id="587533"/>
    <lineage>
        <taxon>Bacteria</taxon>
        <taxon>Bacillati</taxon>
        <taxon>Actinomycetota</taxon>
        <taxon>Actinomycetes</taxon>
        <taxon>Micromonosporales</taxon>
        <taxon>Micromonosporaceae</taxon>
        <taxon>Catenuloplanes</taxon>
    </lineage>
</organism>
<accession>A0ABT9MYH7</accession>
<dbReference type="Proteomes" id="UP001240984">
    <property type="component" value="Unassembled WGS sequence"/>
</dbReference>
<keyword evidence="3" id="KW-1185">Reference proteome</keyword>
<dbReference type="RefSeq" id="WP_306833028.1">
    <property type="nucleotide sequence ID" value="NZ_JAUSRA010000001.1"/>
</dbReference>
<keyword evidence="1" id="KW-0812">Transmembrane</keyword>
<protein>
    <recommendedName>
        <fullName evidence="4">Actin-binding WH2 domain-containing protein</fullName>
    </recommendedName>
</protein>
<feature type="transmembrane region" description="Helical" evidence="1">
    <location>
        <begin position="255"/>
        <end position="274"/>
    </location>
</feature>
<feature type="transmembrane region" description="Helical" evidence="1">
    <location>
        <begin position="72"/>
        <end position="91"/>
    </location>
</feature>
<reference evidence="2 3" key="1">
    <citation type="submission" date="2023-07" db="EMBL/GenBank/DDBJ databases">
        <title>Sequencing the genomes of 1000 actinobacteria strains.</title>
        <authorList>
            <person name="Klenk H.-P."/>
        </authorList>
    </citation>
    <scope>NUCLEOTIDE SEQUENCE [LARGE SCALE GENOMIC DNA]</scope>
    <source>
        <strain evidence="2 3">DSM 44710</strain>
    </source>
</reference>
<evidence type="ECO:0008006" key="4">
    <source>
        <dbReference type="Google" id="ProtNLM"/>
    </source>
</evidence>
<gene>
    <name evidence="2" type="ORF">J2S43_004956</name>
</gene>
<keyword evidence="1" id="KW-0472">Membrane</keyword>
<feature type="transmembrane region" description="Helical" evidence="1">
    <location>
        <begin position="39"/>
        <end position="60"/>
    </location>
</feature>
<proteinExistence type="predicted"/>
<keyword evidence="1" id="KW-1133">Transmembrane helix</keyword>
<evidence type="ECO:0000313" key="2">
    <source>
        <dbReference type="EMBL" id="MDP9796444.1"/>
    </source>
</evidence>